<dbReference type="Pfam" id="PF13516">
    <property type="entry name" value="LRR_6"/>
    <property type="match status" value="2"/>
</dbReference>
<name>A0AAQ5XRT5_AMPOC</name>
<keyword evidence="2" id="KW-0677">Repeat</keyword>
<reference evidence="3" key="3">
    <citation type="submission" date="2025-09" db="UniProtKB">
        <authorList>
            <consortium name="Ensembl"/>
        </authorList>
    </citation>
    <scope>IDENTIFICATION</scope>
</reference>
<dbReference type="InterPro" id="IPR051261">
    <property type="entry name" value="NLR"/>
</dbReference>
<dbReference type="GeneTree" id="ENSGT01150000287022"/>
<accession>A0AAQ5XRT5</accession>
<dbReference type="Gene3D" id="3.80.10.10">
    <property type="entry name" value="Ribonuclease Inhibitor"/>
    <property type="match status" value="1"/>
</dbReference>
<organism evidence="3 4">
    <name type="scientific">Amphiprion ocellaris</name>
    <name type="common">Clown anemonefish</name>
    <dbReference type="NCBI Taxonomy" id="80972"/>
    <lineage>
        <taxon>Eukaryota</taxon>
        <taxon>Metazoa</taxon>
        <taxon>Chordata</taxon>
        <taxon>Craniata</taxon>
        <taxon>Vertebrata</taxon>
        <taxon>Euteleostomi</taxon>
        <taxon>Actinopterygii</taxon>
        <taxon>Neopterygii</taxon>
        <taxon>Teleostei</taxon>
        <taxon>Neoteleostei</taxon>
        <taxon>Acanthomorphata</taxon>
        <taxon>Ovalentaria</taxon>
        <taxon>Pomacentridae</taxon>
        <taxon>Amphiprion</taxon>
    </lineage>
</organism>
<evidence type="ECO:0000313" key="4">
    <source>
        <dbReference type="Proteomes" id="UP001501940"/>
    </source>
</evidence>
<dbReference type="InterPro" id="IPR032675">
    <property type="entry name" value="LRR_dom_sf"/>
</dbReference>
<proteinExistence type="predicted"/>
<dbReference type="SUPFAM" id="SSF52047">
    <property type="entry name" value="RNI-like"/>
    <property type="match status" value="1"/>
</dbReference>
<reference evidence="3" key="2">
    <citation type="submission" date="2025-08" db="UniProtKB">
        <authorList>
            <consortium name="Ensembl"/>
        </authorList>
    </citation>
    <scope>IDENTIFICATION</scope>
</reference>
<evidence type="ECO:0000256" key="2">
    <source>
        <dbReference type="ARBA" id="ARBA00022737"/>
    </source>
</evidence>
<keyword evidence="1" id="KW-0433">Leucine-rich repeat</keyword>
<keyword evidence="4" id="KW-1185">Reference proteome</keyword>
<dbReference type="InterPro" id="IPR001611">
    <property type="entry name" value="Leu-rich_rpt"/>
</dbReference>
<dbReference type="AlphaFoldDB" id="A0AAQ5XRT5"/>
<dbReference type="Proteomes" id="UP001501940">
    <property type="component" value="Chromosome 24"/>
</dbReference>
<protein>
    <submittedName>
        <fullName evidence="3">Uncharacterized protein</fullName>
    </submittedName>
</protein>
<evidence type="ECO:0000313" key="3">
    <source>
        <dbReference type="Ensembl" id="ENSAOCP00000044103.1"/>
    </source>
</evidence>
<evidence type="ECO:0000256" key="1">
    <source>
        <dbReference type="ARBA" id="ARBA00022614"/>
    </source>
</evidence>
<sequence length="139" mass="15597">NPSHLEYLDLNVNNLQDSGVKHLSGFLENPDCILKTLRSISCDSLVSALKSNPSHMEHLELRFNNLQYSSVKHLLDLVKSPDCSLKTLRSVEGSSQSTKLNQYQSKDPVSPVNVQLFTEAMRPEQILSACNSYLCCCKR</sequence>
<reference evidence="3 4" key="1">
    <citation type="submission" date="2022-01" db="EMBL/GenBank/DDBJ databases">
        <title>A chromosome-scale genome assembly of the false clownfish, Amphiprion ocellaris.</title>
        <authorList>
            <person name="Ryu T."/>
        </authorList>
    </citation>
    <scope>NUCLEOTIDE SEQUENCE [LARGE SCALE GENOMIC DNA]</scope>
</reference>
<dbReference type="Ensembl" id="ENSAOCT00000081570.1">
    <property type="protein sequence ID" value="ENSAOCP00000044103.1"/>
    <property type="gene ID" value="ENSAOCG00000028925.1"/>
</dbReference>
<dbReference type="PANTHER" id="PTHR24106">
    <property type="entry name" value="NACHT, LRR AND CARD DOMAINS-CONTAINING"/>
    <property type="match status" value="1"/>
</dbReference>